<accession>A0A5M3XBP9</accession>
<evidence type="ECO:0000313" key="2">
    <source>
        <dbReference type="EMBL" id="GES16931.1"/>
    </source>
</evidence>
<dbReference type="SUPFAM" id="SSF56601">
    <property type="entry name" value="beta-lactamase/transpeptidase-like"/>
    <property type="match status" value="1"/>
</dbReference>
<dbReference type="RefSeq" id="WP_170323093.1">
    <property type="nucleotide sequence ID" value="NZ_BAAAHL010000041.1"/>
</dbReference>
<name>A0A5M3XBP9_9ACTN</name>
<comment type="caution">
    <text evidence="2">The sequence shown here is derived from an EMBL/GenBank/DDBJ whole genome shotgun (WGS) entry which is preliminary data.</text>
</comment>
<evidence type="ECO:0000313" key="3">
    <source>
        <dbReference type="Proteomes" id="UP000331127"/>
    </source>
</evidence>
<dbReference type="PANTHER" id="PTHR46825:SF8">
    <property type="entry name" value="BETA-LACTAMASE-RELATED"/>
    <property type="match status" value="1"/>
</dbReference>
<dbReference type="Gene3D" id="3.40.710.10">
    <property type="entry name" value="DD-peptidase/beta-lactamase superfamily"/>
    <property type="match status" value="1"/>
</dbReference>
<dbReference type="InterPro" id="IPR001466">
    <property type="entry name" value="Beta-lactam-related"/>
</dbReference>
<gene>
    <name evidence="2" type="ORF">Amac_105290</name>
</gene>
<dbReference type="InterPro" id="IPR050491">
    <property type="entry name" value="AmpC-like"/>
</dbReference>
<feature type="domain" description="Beta-lactamase-related" evidence="1">
    <location>
        <begin position="18"/>
        <end position="314"/>
    </location>
</feature>
<reference evidence="2 3" key="1">
    <citation type="submission" date="2019-10" db="EMBL/GenBank/DDBJ databases">
        <title>Whole genome shotgun sequence of Acrocarpospora macrocephala NBRC 16266.</title>
        <authorList>
            <person name="Ichikawa N."/>
            <person name="Kimura A."/>
            <person name="Kitahashi Y."/>
            <person name="Komaki H."/>
            <person name="Oguchi A."/>
        </authorList>
    </citation>
    <scope>NUCLEOTIDE SEQUENCE [LARGE SCALE GENOMIC DNA]</scope>
    <source>
        <strain evidence="2 3">NBRC 16266</strain>
    </source>
</reference>
<dbReference type="AlphaFoldDB" id="A0A5M3XBP9"/>
<protein>
    <recommendedName>
        <fullName evidence="1">Beta-lactamase-related domain-containing protein</fullName>
    </recommendedName>
</protein>
<dbReference type="InterPro" id="IPR012338">
    <property type="entry name" value="Beta-lactam/transpept-like"/>
</dbReference>
<dbReference type="Proteomes" id="UP000331127">
    <property type="component" value="Unassembled WGS sequence"/>
</dbReference>
<dbReference type="EMBL" id="BLAE01000124">
    <property type="protein sequence ID" value="GES16931.1"/>
    <property type="molecule type" value="Genomic_DNA"/>
</dbReference>
<proteinExistence type="predicted"/>
<evidence type="ECO:0000259" key="1">
    <source>
        <dbReference type="Pfam" id="PF00144"/>
    </source>
</evidence>
<dbReference type="PANTHER" id="PTHR46825">
    <property type="entry name" value="D-ALANYL-D-ALANINE-CARBOXYPEPTIDASE/ENDOPEPTIDASE AMPH"/>
    <property type="match status" value="1"/>
</dbReference>
<keyword evidence="3" id="KW-1185">Reference proteome</keyword>
<organism evidence="2 3">
    <name type="scientific">Acrocarpospora macrocephala</name>
    <dbReference type="NCBI Taxonomy" id="150177"/>
    <lineage>
        <taxon>Bacteria</taxon>
        <taxon>Bacillati</taxon>
        <taxon>Actinomycetota</taxon>
        <taxon>Actinomycetes</taxon>
        <taxon>Streptosporangiales</taxon>
        <taxon>Streptosporangiaceae</taxon>
        <taxon>Acrocarpospora</taxon>
    </lineage>
</organism>
<dbReference type="Pfam" id="PF00144">
    <property type="entry name" value="Beta-lactamase"/>
    <property type="match status" value="1"/>
</dbReference>
<sequence length="451" mass="47431">MTGLDILRDRLQTLLAVRATELGVPGVAVGVHHAGAQFHLCHGVTSTENPLPVDPGTLFSIGSVTKTYTATALVRLAGLGKVQLDAPVDRYVPGLALKQSGITVRQLLNHTAGFDGADGAAGPSRDDGALAAFVARMAELEQLFPPGTVASYNNAAFCLAGRVIETVTGATYEAAVKELVLDPAGLRNSFFDMADVITRRFAVGHGNKGADDGSTEVIHAWHVERDRAAAGGVFSDIRDLLAYGGHHLGEADLAPMRLPATELDFDGSRVGLSWFLRDAGGVRVAQHTGGTICGVALLQLVPERDAVVAVTANSIGAGAGTLLGEIEELILSGHLGLAFAKPEPARLTAAELAAYAGTYDRGEGHLLVVRPDGDRLEVRREFSEEIIAHYRAIMPDLVVPVQEPVTLIPLAGDAFFQAGRSERVPDGTFVRLAGGEVAGVRWSGRVARRIA</sequence>